<keyword evidence="3" id="KW-1185">Reference proteome</keyword>
<evidence type="ECO:0000313" key="3">
    <source>
        <dbReference type="Proteomes" id="UP001596298"/>
    </source>
</evidence>
<dbReference type="PANTHER" id="PTHR37809:SF1">
    <property type="entry name" value="RIBOSOMAL PROTEIN S12 METHYLTHIOTRANSFERASE ACCESSORY FACTOR YCAO"/>
    <property type="match status" value="1"/>
</dbReference>
<comment type="caution">
    <text evidence="2">The sequence shown here is derived from an EMBL/GenBank/DDBJ whole genome shotgun (WGS) entry which is preliminary data.</text>
</comment>
<dbReference type="Pfam" id="PF02624">
    <property type="entry name" value="YcaO"/>
    <property type="match status" value="1"/>
</dbReference>
<dbReference type="PROSITE" id="PS51664">
    <property type="entry name" value="YCAO"/>
    <property type="match status" value="1"/>
</dbReference>
<gene>
    <name evidence="2" type="ORF">ACFQDH_15835</name>
</gene>
<protein>
    <submittedName>
        <fullName evidence="2">YcaO-like family protein</fullName>
    </submittedName>
</protein>
<dbReference type="InterPro" id="IPR003776">
    <property type="entry name" value="YcaO-like_dom"/>
</dbReference>
<evidence type="ECO:0000259" key="1">
    <source>
        <dbReference type="PROSITE" id="PS51664"/>
    </source>
</evidence>
<organism evidence="2 3">
    <name type="scientific">Flexivirga alba</name>
    <dbReference type="NCBI Taxonomy" id="702742"/>
    <lineage>
        <taxon>Bacteria</taxon>
        <taxon>Bacillati</taxon>
        <taxon>Actinomycetota</taxon>
        <taxon>Actinomycetes</taxon>
        <taxon>Micrococcales</taxon>
        <taxon>Dermacoccaceae</taxon>
        <taxon>Flexivirga</taxon>
    </lineage>
</organism>
<dbReference type="Gene3D" id="3.30.1330.230">
    <property type="match status" value="1"/>
</dbReference>
<accession>A0ABW2AIK4</accession>
<reference evidence="3" key="1">
    <citation type="journal article" date="2019" name="Int. J. Syst. Evol. Microbiol.">
        <title>The Global Catalogue of Microorganisms (GCM) 10K type strain sequencing project: providing services to taxonomists for standard genome sequencing and annotation.</title>
        <authorList>
            <consortium name="The Broad Institute Genomics Platform"/>
            <consortium name="The Broad Institute Genome Sequencing Center for Infectious Disease"/>
            <person name="Wu L."/>
            <person name="Ma J."/>
        </authorList>
    </citation>
    <scope>NUCLEOTIDE SEQUENCE [LARGE SCALE GENOMIC DNA]</scope>
    <source>
        <strain evidence="3">CCUG 58127</strain>
    </source>
</reference>
<proteinExistence type="predicted"/>
<dbReference type="Proteomes" id="UP001596298">
    <property type="component" value="Unassembled WGS sequence"/>
</dbReference>
<name>A0ABW2AIK4_9MICO</name>
<dbReference type="PANTHER" id="PTHR37809">
    <property type="entry name" value="RIBOSOMAL PROTEIN S12 METHYLTHIOTRANSFERASE ACCESSORY FACTOR YCAO"/>
    <property type="match status" value="1"/>
</dbReference>
<dbReference type="EMBL" id="JBHSWH010000001">
    <property type="protein sequence ID" value="MFC6706686.1"/>
    <property type="molecule type" value="Genomic_DNA"/>
</dbReference>
<evidence type="ECO:0000313" key="2">
    <source>
        <dbReference type="EMBL" id="MFC6706686.1"/>
    </source>
</evidence>
<sequence>MTRLAEELSDNRFGLFGQVTTERLAAPSPRWWISNAVLARAPVGTAFSAEHAASAGTSIDLSEATTRAIGEGAERYSAMNAQTPLMMIPMSSLRIEAPRCDPSEAGTAWLAPADGTGEVTVTELVTLAEGSTVLVPATMACLNFMPAAPERPITLPISTGLAFAPTLTGALWRGLCEVAERDALMRMWWCRTPLPRVTFKTSKRVPITLRLRLRELERSGRSVHLFSLTDDFPAPGCFCVIESPSYPRISCGAAVKDDLASACSKAIDEAVSLLAIAPHWQREGRRSPAAARDVTTLEDHAMFYADGEHRVAFNFLLDDAPAIEFDEVATTSWSEPTTWDDLHRLAVSFRDAHHWDVLWMDLTATEVKPYGHVVKVVVPQMIPLSPDHNAAYLGTARITQNRPIGGFNVHPHPFA</sequence>
<feature type="domain" description="YcaO" evidence="1">
    <location>
        <begin position="56"/>
        <end position="415"/>
    </location>
</feature>
<dbReference type="RefSeq" id="WP_382403378.1">
    <property type="nucleotide sequence ID" value="NZ_JBHSWH010000001.1"/>
</dbReference>